<evidence type="ECO:0000256" key="9">
    <source>
        <dbReference type="ARBA" id="ARBA00072906"/>
    </source>
</evidence>
<dbReference type="Gene3D" id="1.50.10.150">
    <property type="entry name" value="Voltage-dependent anion channel"/>
    <property type="match status" value="1"/>
</dbReference>
<comment type="similarity">
    <text evidence="2">Belongs to the tellurite-resistance/dicarboxylate transporter (TDT) family.</text>
</comment>
<name>A0A1R3RHJ2_ASPC5</name>
<comment type="function">
    <text evidence="8">Sulphite efflux pump required for the secretion of sulphite as a reducing agent. In the presence of sulphite, cystine in keratin is directly cleaved to cysteine and S-sulphocysteine, and thereby, reduced proteins become accessible to hydrolysis by a variety of secreted endo- and exoproteases. Excretion of sulphite mediated by an efflux pump also represents a detoxification pathway for dermatophytes during infection of the epidermal stratum corneum, hair and nails, which are rich in cysteine.</text>
</comment>
<dbReference type="GO" id="GO:0000319">
    <property type="term" value="F:sulfite transmembrane transporter activity"/>
    <property type="evidence" value="ECO:0007669"/>
    <property type="project" value="TreeGrafter"/>
</dbReference>
<dbReference type="Proteomes" id="UP000188318">
    <property type="component" value="Unassembled WGS sequence"/>
</dbReference>
<feature type="transmembrane region" description="Helical" evidence="10">
    <location>
        <begin position="352"/>
        <end position="372"/>
    </location>
</feature>
<evidence type="ECO:0000256" key="4">
    <source>
        <dbReference type="ARBA" id="ARBA00022475"/>
    </source>
</evidence>
<dbReference type="AlphaFoldDB" id="A0A1R3RHJ2"/>
<dbReference type="FunFam" id="1.50.10.150:FF:000004">
    <property type="entry name" value="Malic acid transporter"/>
    <property type="match status" value="1"/>
</dbReference>
<feature type="transmembrane region" description="Helical" evidence="10">
    <location>
        <begin position="291"/>
        <end position="309"/>
    </location>
</feature>
<dbReference type="GO" id="GO:0005886">
    <property type="term" value="C:plasma membrane"/>
    <property type="evidence" value="ECO:0007669"/>
    <property type="project" value="UniProtKB-SubCell"/>
</dbReference>
<evidence type="ECO:0000256" key="3">
    <source>
        <dbReference type="ARBA" id="ARBA00022448"/>
    </source>
</evidence>
<dbReference type="PANTHER" id="PTHR31686:SF3">
    <property type="entry name" value="ACID TRANSPORT PROTEIN, PUTATIVE (AFU_ORTHOLOGUE AFUA_4G09410)-RELATED"/>
    <property type="match status" value="1"/>
</dbReference>
<keyword evidence="12" id="KW-1185">Reference proteome</keyword>
<keyword evidence="5 10" id="KW-0812">Transmembrane</keyword>
<evidence type="ECO:0000313" key="12">
    <source>
        <dbReference type="Proteomes" id="UP000188318"/>
    </source>
</evidence>
<evidence type="ECO:0000256" key="6">
    <source>
        <dbReference type="ARBA" id="ARBA00022989"/>
    </source>
</evidence>
<dbReference type="OMA" id="VFPWGVY"/>
<dbReference type="PANTHER" id="PTHR31686">
    <property type="match status" value="1"/>
</dbReference>
<evidence type="ECO:0000313" key="11">
    <source>
        <dbReference type="EMBL" id="OOF93947.1"/>
    </source>
</evidence>
<dbReference type="InterPro" id="IPR038665">
    <property type="entry name" value="Voltage-dep_anion_channel_sf"/>
</dbReference>
<dbReference type="OrthoDB" id="1099at2759"/>
<feature type="transmembrane region" description="Helical" evidence="10">
    <location>
        <begin position="96"/>
        <end position="117"/>
    </location>
</feature>
<feature type="transmembrane region" description="Helical" evidence="10">
    <location>
        <begin position="165"/>
        <end position="188"/>
    </location>
</feature>
<dbReference type="VEuPathDB" id="FungiDB:ASPCADRAFT_172875"/>
<feature type="transmembrane region" description="Helical" evidence="10">
    <location>
        <begin position="194"/>
        <end position="218"/>
    </location>
</feature>
<reference evidence="12" key="1">
    <citation type="journal article" date="2017" name="Genome Biol.">
        <title>Comparative genomics reveals high biological diversity and specific adaptations in the industrially and medically important fungal genus Aspergillus.</title>
        <authorList>
            <person name="de Vries R.P."/>
            <person name="Riley R."/>
            <person name="Wiebenga A."/>
            <person name="Aguilar-Osorio G."/>
            <person name="Amillis S."/>
            <person name="Uchima C.A."/>
            <person name="Anderluh G."/>
            <person name="Asadollahi M."/>
            <person name="Askin M."/>
            <person name="Barry K."/>
            <person name="Battaglia E."/>
            <person name="Bayram O."/>
            <person name="Benocci T."/>
            <person name="Braus-Stromeyer S.A."/>
            <person name="Caldana C."/>
            <person name="Canovas D."/>
            <person name="Cerqueira G.C."/>
            <person name="Chen F."/>
            <person name="Chen W."/>
            <person name="Choi C."/>
            <person name="Clum A."/>
            <person name="Dos Santos R.A."/>
            <person name="Damasio A.R."/>
            <person name="Diallinas G."/>
            <person name="Emri T."/>
            <person name="Fekete E."/>
            <person name="Flipphi M."/>
            <person name="Freyberg S."/>
            <person name="Gallo A."/>
            <person name="Gournas C."/>
            <person name="Habgood R."/>
            <person name="Hainaut M."/>
            <person name="Harispe M.L."/>
            <person name="Henrissat B."/>
            <person name="Hilden K.S."/>
            <person name="Hope R."/>
            <person name="Hossain A."/>
            <person name="Karabika E."/>
            <person name="Karaffa L."/>
            <person name="Karanyi Z."/>
            <person name="Krasevec N."/>
            <person name="Kuo A."/>
            <person name="Kusch H."/>
            <person name="LaButti K."/>
            <person name="Lagendijk E.L."/>
            <person name="Lapidus A."/>
            <person name="Levasseur A."/>
            <person name="Lindquist E."/>
            <person name="Lipzen A."/>
            <person name="Logrieco A.F."/>
            <person name="MacCabe A."/>
            <person name="Maekelae M.R."/>
            <person name="Malavazi I."/>
            <person name="Melin P."/>
            <person name="Meyer V."/>
            <person name="Mielnichuk N."/>
            <person name="Miskei M."/>
            <person name="Molnar A.P."/>
            <person name="Mule G."/>
            <person name="Ngan C.Y."/>
            <person name="Orejas M."/>
            <person name="Orosz E."/>
            <person name="Ouedraogo J.P."/>
            <person name="Overkamp K.M."/>
            <person name="Park H.-S."/>
            <person name="Perrone G."/>
            <person name="Piumi F."/>
            <person name="Punt P.J."/>
            <person name="Ram A.F."/>
            <person name="Ramon A."/>
            <person name="Rauscher S."/>
            <person name="Record E."/>
            <person name="Riano-Pachon D.M."/>
            <person name="Robert V."/>
            <person name="Roehrig J."/>
            <person name="Ruller R."/>
            <person name="Salamov A."/>
            <person name="Salih N.S."/>
            <person name="Samson R.A."/>
            <person name="Sandor E."/>
            <person name="Sanguinetti M."/>
            <person name="Schuetze T."/>
            <person name="Sepcic K."/>
            <person name="Shelest E."/>
            <person name="Sherlock G."/>
            <person name="Sophianopoulou V."/>
            <person name="Squina F.M."/>
            <person name="Sun H."/>
            <person name="Susca A."/>
            <person name="Todd R.B."/>
            <person name="Tsang A."/>
            <person name="Unkles S.E."/>
            <person name="van de Wiele N."/>
            <person name="van Rossen-Uffink D."/>
            <person name="Oliveira J.V."/>
            <person name="Vesth T.C."/>
            <person name="Visser J."/>
            <person name="Yu J.-H."/>
            <person name="Zhou M."/>
            <person name="Andersen M.R."/>
            <person name="Archer D.B."/>
            <person name="Baker S.E."/>
            <person name="Benoit I."/>
            <person name="Brakhage A.A."/>
            <person name="Braus G.H."/>
            <person name="Fischer R."/>
            <person name="Frisvad J.C."/>
            <person name="Goldman G.H."/>
            <person name="Houbraken J."/>
            <person name="Oakley B."/>
            <person name="Pocsi I."/>
            <person name="Scazzocchio C."/>
            <person name="Seiboth B."/>
            <person name="vanKuyk P.A."/>
            <person name="Wortman J."/>
            <person name="Dyer P.S."/>
            <person name="Grigoriev I.V."/>
        </authorList>
    </citation>
    <scope>NUCLEOTIDE SEQUENCE [LARGE SCALE GENOMIC DNA]</scope>
    <source>
        <strain evidence="12">ITEM 5010</strain>
    </source>
</reference>
<keyword evidence="7 10" id="KW-0472">Membrane</keyword>
<sequence>MPEDEGQETRHPTTPICIAICNFSSQWFLIPQGTGIIAVILHQLEYQFDGLQIISRIVWVYTIVLLVLCLSIYLVRVFMYPRCVARALRTSMVETSCLASISVTFTTIIEMIALTIAQDWGAGWPIASYVLWWVNTAMAVIAVMGLPYIFINLQSPGIKAIVPSVLLPLISALTSSASGGVVCEYSGVGARLQVPIIIVSYLEIGISIPLAMAFDDVFVARLFERESLPMNQVYQDMILCGPFGQASFALLALGRVVRSGAFAQYNRGPFLSAEAAIPIGYASQFAGLLSWGYGTFWWGYAIVSILHTAFKQPGGWRKTRYSLSAWSLVFPWGVYTNAAVELGKVMDSPAFKVWSTVLLLLLLIIWIVNHIFTIKGLITGRIFSLQYGWRVGHYQAGEVDKQV</sequence>
<dbReference type="EMBL" id="KV907503">
    <property type="protein sequence ID" value="OOF93947.1"/>
    <property type="molecule type" value="Genomic_DNA"/>
</dbReference>
<evidence type="ECO:0000256" key="10">
    <source>
        <dbReference type="SAM" id="Phobius"/>
    </source>
</evidence>
<evidence type="ECO:0000256" key="5">
    <source>
        <dbReference type="ARBA" id="ARBA00022692"/>
    </source>
</evidence>
<feature type="transmembrane region" description="Helical" evidence="10">
    <location>
        <begin position="53"/>
        <end position="75"/>
    </location>
</feature>
<evidence type="ECO:0000256" key="1">
    <source>
        <dbReference type="ARBA" id="ARBA00004651"/>
    </source>
</evidence>
<gene>
    <name evidence="11" type="ORF">ASPCADRAFT_172875</name>
</gene>
<dbReference type="InterPro" id="IPR051629">
    <property type="entry name" value="Sulfite_efflux_TDT"/>
</dbReference>
<proteinExistence type="inferred from homology"/>
<accession>A0A1R3RHJ2</accession>
<evidence type="ECO:0000256" key="2">
    <source>
        <dbReference type="ARBA" id="ARBA00008566"/>
    </source>
</evidence>
<comment type="subcellular location">
    <subcellularLocation>
        <location evidence="1">Cell membrane</location>
        <topology evidence="1">Multi-pass membrane protein</topology>
    </subcellularLocation>
</comment>
<dbReference type="CDD" id="cd09299">
    <property type="entry name" value="TDT"/>
    <property type="match status" value="1"/>
</dbReference>
<evidence type="ECO:0000256" key="7">
    <source>
        <dbReference type="ARBA" id="ARBA00023136"/>
    </source>
</evidence>
<keyword evidence="6 10" id="KW-1133">Transmembrane helix</keyword>
<feature type="transmembrane region" description="Helical" evidence="10">
    <location>
        <begin position="129"/>
        <end position="153"/>
    </location>
</feature>
<evidence type="ECO:0000256" key="8">
    <source>
        <dbReference type="ARBA" id="ARBA00056100"/>
    </source>
</evidence>
<keyword evidence="4" id="KW-1003">Cell membrane</keyword>
<protein>
    <recommendedName>
        <fullName evidence="9">Sulfite efflux pump SSU1</fullName>
    </recommendedName>
</protein>
<dbReference type="InterPro" id="IPR004695">
    <property type="entry name" value="SLAC1/Mae1/Ssu1/TehA"/>
</dbReference>
<feature type="transmembrane region" description="Helical" evidence="10">
    <location>
        <begin position="238"/>
        <end position="257"/>
    </location>
</feature>
<feature type="transmembrane region" description="Helical" evidence="10">
    <location>
        <begin position="321"/>
        <end position="340"/>
    </location>
</feature>
<keyword evidence="3" id="KW-0813">Transport</keyword>
<organism evidence="11 12">
    <name type="scientific">Aspergillus carbonarius (strain ITEM 5010)</name>
    <dbReference type="NCBI Taxonomy" id="602072"/>
    <lineage>
        <taxon>Eukaryota</taxon>
        <taxon>Fungi</taxon>
        <taxon>Dikarya</taxon>
        <taxon>Ascomycota</taxon>
        <taxon>Pezizomycotina</taxon>
        <taxon>Eurotiomycetes</taxon>
        <taxon>Eurotiomycetidae</taxon>
        <taxon>Eurotiales</taxon>
        <taxon>Aspergillaceae</taxon>
        <taxon>Aspergillus</taxon>
        <taxon>Aspergillus subgen. Circumdati</taxon>
    </lineage>
</organism>
<dbReference type="Pfam" id="PF03595">
    <property type="entry name" value="SLAC1"/>
    <property type="match status" value="1"/>
</dbReference>